<protein>
    <submittedName>
        <fullName evidence="5">Dihydrodipicolinate reductase</fullName>
    </submittedName>
</protein>
<organism evidence="5 6">
    <name type="scientific">Mycobacterium conspicuum</name>
    <dbReference type="NCBI Taxonomy" id="44010"/>
    <lineage>
        <taxon>Bacteria</taxon>
        <taxon>Bacillati</taxon>
        <taxon>Actinomycetota</taxon>
        <taxon>Actinomycetes</taxon>
        <taxon>Mycobacteriales</taxon>
        <taxon>Mycobacteriaceae</taxon>
        <taxon>Mycobacterium</taxon>
    </lineage>
</organism>
<keyword evidence="2" id="KW-0560">Oxidoreductase</keyword>
<evidence type="ECO:0000256" key="2">
    <source>
        <dbReference type="ARBA" id="ARBA00023002"/>
    </source>
</evidence>
<dbReference type="EMBL" id="AP022613">
    <property type="protein sequence ID" value="BBZ37952.1"/>
    <property type="molecule type" value="Genomic_DNA"/>
</dbReference>
<evidence type="ECO:0000259" key="4">
    <source>
        <dbReference type="Pfam" id="PF19328"/>
    </source>
</evidence>
<dbReference type="Pfam" id="PF01113">
    <property type="entry name" value="DapB_N"/>
    <property type="match status" value="1"/>
</dbReference>
<dbReference type="OrthoDB" id="4759936at2"/>
<sequence>MTAGNYRVVVWATGGIGSIAIRTITNRPDLELVGVWVHSEEKVGKDAGELANGDPIGVAATNDADALIALKPDCVVYAAAGPERDALAIPDYVKLLESGINVVTTSTTRLVNPHAYEPAEWREQLVAAAKQGQVSLYASGIEPGFAADYLPLVLSTQSSSIEKIHSYEIGLYDDYGVPDIMINGLGFGQPLDYEPWISFPGAIAGEWAGQVRLIGEALGVEVQEMREEFDRAVTNETLEVAMGTVEAGTCGAIRMKAIGVVDGREAIIVEHVTRLAHSVAPDWPRGIGDLSYRVMITGDPDIDCTMAATLRDPGRAGIASMTSGAGAMVATAMRVVNAVPYVVDAAPGLLSAVDLPLTIPKNVFATQQV</sequence>
<reference evidence="5 6" key="1">
    <citation type="journal article" date="2019" name="Emerg. Microbes Infect.">
        <title>Comprehensive subspecies identification of 175 nontuberculous mycobacteria species based on 7547 genomic profiles.</title>
        <authorList>
            <person name="Matsumoto Y."/>
            <person name="Kinjo T."/>
            <person name="Motooka D."/>
            <person name="Nabeya D."/>
            <person name="Jung N."/>
            <person name="Uechi K."/>
            <person name="Horii T."/>
            <person name="Iida T."/>
            <person name="Fujita J."/>
            <person name="Nakamura S."/>
        </authorList>
    </citation>
    <scope>NUCLEOTIDE SEQUENCE [LARGE SCALE GENOMIC DNA]</scope>
    <source>
        <strain evidence="5 6">JCM 14738</strain>
    </source>
</reference>
<evidence type="ECO:0000256" key="1">
    <source>
        <dbReference type="ARBA" id="ARBA00022857"/>
    </source>
</evidence>
<dbReference type="InterPro" id="IPR045760">
    <property type="entry name" value="DAP_DH_C"/>
</dbReference>
<feature type="domain" description="2,4-diaminopentanoate dehydrogenase C-terminal" evidence="4">
    <location>
        <begin position="145"/>
        <end position="358"/>
    </location>
</feature>
<dbReference type="InterPro" id="IPR000846">
    <property type="entry name" value="DapB_N"/>
</dbReference>
<keyword evidence="6" id="KW-1185">Reference proteome</keyword>
<dbReference type="AlphaFoldDB" id="A0A1X1TJ40"/>
<accession>A0A1X1TJ40</accession>
<dbReference type="STRING" id="44010.AWC00_07270"/>
<dbReference type="InterPro" id="IPR036291">
    <property type="entry name" value="NAD(P)-bd_dom_sf"/>
</dbReference>
<dbReference type="RefSeq" id="WP_085231987.1">
    <property type="nucleotide sequence ID" value="NZ_AP022613.1"/>
</dbReference>
<dbReference type="Gene3D" id="3.40.50.720">
    <property type="entry name" value="NAD(P)-binding Rossmann-like Domain"/>
    <property type="match status" value="1"/>
</dbReference>
<evidence type="ECO:0000313" key="6">
    <source>
        <dbReference type="Proteomes" id="UP000467385"/>
    </source>
</evidence>
<evidence type="ECO:0000259" key="3">
    <source>
        <dbReference type="Pfam" id="PF01113"/>
    </source>
</evidence>
<proteinExistence type="predicted"/>
<evidence type="ECO:0000313" key="5">
    <source>
        <dbReference type="EMBL" id="BBZ37952.1"/>
    </source>
</evidence>
<dbReference type="CDD" id="cd24146">
    <property type="entry name" value="nat-AmDH_N_like"/>
    <property type="match status" value="1"/>
</dbReference>
<dbReference type="GO" id="GO:0009089">
    <property type="term" value="P:lysine biosynthetic process via diaminopimelate"/>
    <property type="evidence" value="ECO:0007669"/>
    <property type="project" value="InterPro"/>
</dbReference>
<name>A0A1X1TJ40_9MYCO</name>
<feature type="domain" description="Dihydrodipicolinate reductase N-terminal" evidence="3">
    <location>
        <begin position="9"/>
        <end position="76"/>
    </location>
</feature>
<dbReference type="GO" id="GO:0008839">
    <property type="term" value="F:4-hydroxy-tetrahydrodipicolinate reductase"/>
    <property type="evidence" value="ECO:0007669"/>
    <property type="project" value="InterPro"/>
</dbReference>
<dbReference type="SUPFAM" id="SSF51735">
    <property type="entry name" value="NAD(P)-binding Rossmann-fold domains"/>
    <property type="match status" value="1"/>
</dbReference>
<gene>
    <name evidence="5" type="ORF">MCNS_10150</name>
</gene>
<dbReference type="Proteomes" id="UP000467385">
    <property type="component" value="Chromosome"/>
</dbReference>
<keyword evidence="1" id="KW-0521">NADP</keyword>
<dbReference type="Pfam" id="PF19328">
    <property type="entry name" value="DAP_DH_C"/>
    <property type="match status" value="1"/>
</dbReference>